<dbReference type="EMBL" id="NJBN01000004">
    <property type="protein sequence ID" value="TKJ40768.1"/>
    <property type="molecule type" value="Genomic_DNA"/>
</dbReference>
<dbReference type="PANTHER" id="PTHR31689:SF0">
    <property type="entry name" value="DIAMINOPIMELATE EPIMERASE"/>
    <property type="match status" value="1"/>
</dbReference>
<dbReference type="NCBIfam" id="TIGR00652">
    <property type="entry name" value="DapF"/>
    <property type="match status" value="1"/>
</dbReference>
<feature type="binding site" evidence="3">
    <location>
        <position position="23"/>
    </location>
    <ligand>
        <name>substrate</name>
    </ligand>
</feature>
<feature type="binding site" evidence="3">
    <location>
        <begin position="87"/>
        <end position="88"/>
    </location>
    <ligand>
        <name>substrate</name>
    </ligand>
</feature>
<feature type="site" description="Could be important to modulate the pK values of the two catalytic cysteine residues" evidence="3">
    <location>
        <position position="221"/>
    </location>
</feature>
<keyword evidence="3" id="KW-0028">Amino-acid biosynthesis</keyword>
<feature type="active site" description="Proton acceptor" evidence="3">
    <location>
        <position position="230"/>
    </location>
</feature>
<keyword evidence="2 3" id="KW-0413">Isomerase</keyword>
<evidence type="ECO:0000256" key="2">
    <source>
        <dbReference type="ARBA" id="ARBA00023235"/>
    </source>
</evidence>
<feature type="binding site" evidence="3">
    <location>
        <position position="203"/>
    </location>
    <ligand>
        <name>substrate</name>
    </ligand>
</feature>
<dbReference type="EC" id="5.1.1.7" evidence="3 4"/>
<evidence type="ECO:0000256" key="3">
    <source>
        <dbReference type="HAMAP-Rule" id="MF_00197"/>
    </source>
</evidence>
<dbReference type="GO" id="GO:0005829">
    <property type="term" value="C:cytosol"/>
    <property type="evidence" value="ECO:0007669"/>
    <property type="project" value="TreeGrafter"/>
</dbReference>
<feature type="binding site" evidence="3">
    <location>
        <begin position="221"/>
        <end position="222"/>
    </location>
    <ligand>
        <name>substrate</name>
    </ligand>
</feature>
<dbReference type="GO" id="GO:0009089">
    <property type="term" value="P:lysine biosynthetic process via diaminopimelate"/>
    <property type="evidence" value="ECO:0007669"/>
    <property type="project" value="UniProtKB-UniRule"/>
</dbReference>
<feature type="active site" description="Proton donor" evidence="3">
    <location>
        <position position="86"/>
    </location>
</feature>
<dbReference type="Proteomes" id="UP000319619">
    <property type="component" value="Unassembled WGS sequence"/>
</dbReference>
<sequence>MEITPRQPSKNVMYFSKYHATGNDFILVDGIKYPETPSWWHTETIFKLCTRHFGIGSDGLIVLLESEESDCRMKYFNADGQEAQICGNGLRCLALFVRDQGYPVNSPMTIQTLGGDIVVDFLTGDRVRVAMPPVSFNRLDLPMRGQGDCIDEELKLDKDTKLKITALSVGNPHVVIFGEYSDDQFNQLGPVLEKHSLFPEHVNVSFVEVKGPDTIWQRVWERGSGPTLSCGSGAVAAVAAGIAKGVLPFAANIKVEQPGGELVVAIADQYAEATLEGEAVYVFHGVLEF</sequence>
<name>A0A532V0S1_UNCL8</name>
<evidence type="ECO:0000313" key="6">
    <source>
        <dbReference type="Proteomes" id="UP000319619"/>
    </source>
</evidence>
<dbReference type="GO" id="GO:0008837">
    <property type="term" value="F:diaminopimelate epimerase activity"/>
    <property type="evidence" value="ECO:0007669"/>
    <property type="project" value="UniProtKB-UniRule"/>
</dbReference>
<evidence type="ECO:0000313" key="5">
    <source>
        <dbReference type="EMBL" id="TKJ40768.1"/>
    </source>
</evidence>
<dbReference type="PANTHER" id="PTHR31689">
    <property type="entry name" value="DIAMINOPIMELATE EPIMERASE, CHLOROPLASTIC"/>
    <property type="match status" value="1"/>
</dbReference>
<organism evidence="5 6">
    <name type="scientific">candidate division LCP-89 bacterium B3_LCP</name>
    <dbReference type="NCBI Taxonomy" id="2012998"/>
    <lineage>
        <taxon>Bacteria</taxon>
        <taxon>Pseudomonadati</taxon>
        <taxon>Bacteria division LCP-89</taxon>
    </lineage>
</organism>
<comment type="subcellular location">
    <subcellularLocation>
        <location evidence="3">Cytoplasm</location>
    </subcellularLocation>
</comment>
<comment type="caution">
    <text evidence="3">Lacks conserved residue(s) required for the propagation of feature annotation.</text>
</comment>
<evidence type="ECO:0000256" key="4">
    <source>
        <dbReference type="NCBIfam" id="TIGR00652"/>
    </source>
</evidence>
<feature type="binding site" evidence="3">
    <location>
        <begin position="231"/>
        <end position="232"/>
    </location>
    <ligand>
        <name>substrate</name>
    </ligand>
</feature>
<dbReference type="AlphaFoldDB" id="A0A532V0S1"/>
<dbReference type="Gene3D" id="3.10.310.10">
    <property type="entry name" value="Diaminopimelate Epimerase, Chain A, domain 1"/>
    <property type="match status" value="2"/>
</dbReference>
<gene>
    <name evidence="3" type="primary">dapF</name>
    <name evidence="5" type="ORF">CEE37_07325</name>
</gene>
<reference evidence="5 6" key="1">
    <citation type="submission" date="2017-06" db="EMBL/GenBank/DDBJ databases">
        <title>Novel microbial phyla capable of carbon fixation and sulfur reduction in deep-sea sediments.</title>
        <authorList>
            <person name="Huang J."/>
            <person name="Baker B."/>
            <person name="Wang Y."/>
        </authorList>
    </citation>
    <scope>NUCLEOTIDE SEQUENCE [LARGE SCALE GENOMIC DNA]</scope>
    <source>
        <strain evidence="5">B3_LCP</strain>
    </source>
</reference>
<keyword evidence="3" id="KW-0457">Lysine biosynthesis</keyword>
<protein>
    <recommendedName>
        <fullName evidence="3 4">Diaminopimelate epimerase</fullName>
        <shortName evidence="3">DAP epimerase</shortName>
        <ecNumber evidence="3 4">5.1.1.7</ecNumber>
    </recommendedName>
    <alternativeName>
        <fullName evidence="3">PLP-independent amino acid racemase</fullName>
    </alternativeName>
</protein>
<comment type="catalytic activity">
    <reaction evidence="3">
        <text>(2S,6S)-2,6-diaminopimelate = meso-2,6-diaminopimelate</text>
        <dbReference type="Rhea" id="RHEA:15393"/>
        <dbReference type="ChEBI" id="CHEBI:57609"/>
        <dbReference type="ChEBI" id="CHEBI:57791"/>
        <dbReference type="EC" id="5.1.1.7"/>
    </reaction>
</comment>
<dbReference type="Pfam" id="PF01678">
    <property type="entry name" value="DAP_epimerase"/>
    <property type="match status" value="2"/>
</dbReference>
<feature type="binding site" evidence="3">
    <location>
        <position position="77"/>
    </location>
    <ligand>
        <name>substrate</name>
    </ligand>
</feature>
<keyword evidence="3" id="KW-0963">Cytoplasm</keyword>
<evidence type="ECO:0000256" key="1">
    <source>
        <dbReference type="ARBA" id="ARBA00010219"/>
    </source>
</evidence>
<comment type="function">
    <text evidence="3">Catalyzes the stereoinversion of LL-2,6-diaminopimelate (L,L-DAP) to meso-diaminopimelate (meso-DAP), a precursor of L-lysine and an essential component of the bacterial peptidoglycan.</text>
</comment>
<accession>A0A532V0S1</accession>
<feature type="site" description="Could be important to modulate the pK values of the two catalytic cysteine residues" evidence="3">
    <location>
        <position position="173"/>
    </location>
</feature>
<comment type="subunit">
    <text evidence="3">Homodimer.</text>
</comment>
<feature type="binding site" evidence="3">
    <location>
        <position position="171"/>
    </location>
    <ligand>
        <name>substrate</name>
    </ligand>
</feature>
<dbReference type="InterPro" id="IPR001653">
    <property type="entry name" value="DAP_epimerase_DapF"/>
</dbReference>
<proteinExistence type="inferred from homology"/>
<comment type="caution">
    <text evidence="5">The sequence shown here is derived from an EMBL/GenBank/DDBJ whole genome shotgun (WGS) entry which is preliminary data.</text>
</comment>
<dbReference type="HAMAP" id="MF_00197">
    <property type="entry name" value="DAP_epimerase"/>
    <property type="match status" value="1"/>
</dbReference>
<dbReference type="UniPathway" id="UPA00034">
    <property type="reaction ID" value="UER00025"/>
</dbReference>
<dbReference type="SUPFAM" id="SSF54506">
    <property type="entry name" value="Diaminopimelate epimerase-like"/>
    <property type="match status" value="2"/>
</dbReference>
<comment type="pathway">
    <text evidence="3">Amino-acid biosynthesis; L-lysine biosynthesis via DAP pathway; DL-2,6-diaminopimelate from LL-2,6-diaminopimelate: step 1/1.</text>
</comment>
<comment type="similarity">
    <text evidence="1 3">Belongs to the diaminopimelate epimerase family.</text>
</comment>